<keyword evidence="2" id="KW-1185">Reference proteome</keyword>
<accession>A0ACC3CXK4</accession>
<name>A0ACC3CXK4_9PEZI</name>
<sequence length="239" mass="24606">LPTMASYGPPTNGVAHPPASATQLPPEALDLAAKLFDNARAGQTDTLAQYLSAGIPPVSHLSPQPSLERFNVSFGTLPPPRNLRFNADAHLLLVQKNLTNHAGDTLLMLAGYHGHADTVRLLLSKGADPNVLNDKSQSPLAGATFKGYDDVVRLLYDAGGDPDGGQPNARQAAVIFRKDKYLEWFDAPRQQQSSSGDAGSAPPATASATTATPQESGAGASEGSGDAGAAGAAGESVND</sequence>
<dbReference type="Proteomes" id="UP001186974">
    <property type="component" value="Unassembled WGS sequence"/>
</dbReference>
<gene>
    <name evidence="1" type="ORF">LTS18_012269</name>
</gene>
<protein>
    <submittedName>
        <fullName evidence="1">Uncharacterized protein</fullName>
    </submittedName>
</protein>
<dbReference type="EMBL" id="JAWDJW010009979">
    <property type="protein sequence ID" value="KAK3052447.1"/>
    <property type="molecule type" value="Genomic_DNA"/>
</dbReference>
<evidence type="ECO:0000313" key="1">
    <source>
        <dbReference type="EMBL" id="KAK3052447.1"/>
    </source>
</evidence>
<proteinExistence type="predicted"/>
<organism evidence="1 2">
    <name type="scientific">Coniosporium uncinatum</name>
    <dbReference type="NCBI Taxonomy" id="93489"/>
    <lineage>
        <taxon>Eukaryota</taxon>
        <taxon>Fungi</taxon>
        <taxon>Dikarya</taxon>
        <taxon>Ascomycota</taxon>
        <taxon>Pezizomycotina</taxon>
        <taxon>Dothideomycetes</taxon>
        <taxon>Dothideomycetes incertae sedis</taxon>
        <taxon>Coniosporium</taxon>
    </lineage>
</organism>
<reference evidence="1" key="1">
    <citation type="submission" date="2024-09" db="EMBL/GenBank/DDBJ databases">
        <title>Black Yeasts Isolated from many extreme environments.</title>
        <authorList>
            <person name="Coleine C."/>
            <person name="Stajich J.E."/>
            <person name="Selbmann L."/>
        </authorList>
    </citation>
    <scope>NUCLEOTIDE SEQUENCE</scope>
    <source>
        <strain evidence="1">CCFEE 5737</strain>
    </source>
</reference>
<comment type="caution">
    <text evidence="1">The sequence shown here is derived from an EMBL/GenBank/DDBJ whole genome shotgun (WGS) entry which is preliminary data.</text>
</comment>
<feature type="non-terminal residue" evidence="1">
    <location>
        <position position="1"/>
    </location>
</feature>
<evidence type="ECO:0000313" key="2">
    <source>
        <dbReference type="Proteomes" id="UP001186974"/>
    </source>
</evidence>